<proteinExistence type="predicted"/>
<protein>
    <submittedName>
        <fullName evidence="2">Uncharacterized protein</fullName>
    </submittedName>
</protein>
<reference evidence="2" key="1">
    <citation type="journal article" date="2020" name="Nature">
        <title>Giant virus diversity and host interactions through global metagenomics.</title>
        <authorList>
            <person name="Schulz F."/>
            <person name="Roux S."/>
            <person name="Paez-Espino D."/>
            <person name="Jungbluth S."/>
            <person name="Walsh D.A."/>
            <person name="Denef V.J."/>
            <person name="McMahon K.D."/>
            <person name="Konstantinidis K.T."/>
            <person name="Eloe-Fadrosh E.A."/>
            <person name="Kyrpides N.C."/>
            <person name="Woyke T."/>
        </authorList>
    </citation>
    <scope>NUCLEOTIDE SEQUENCE</scope>
    <source>
        <strain evidence="2">GVMAG-S-1101171-111</strain>
    </source>
</reference>
<feature type="compositionally biased region" description="Acidic residues" evidence="1">
    <location>
        <begin position="114"/>
        <end position="147"/>
    </location>
</feature>
<evidence type="ECO:0000256" key="1">
    <source>
        <dbReference type="SAM" id="MobiDB-lite"/>
    </source>
</evidence>
<sequence length="241" mass="28351">MNYELVNENYSALLNLPLVQKLIKKNKKLRKENKSLRNLIQSLPEFRCSHKRDSYEEENVPDNTRKTIRLNAVIKTEPMDEIIDRQTIVIDDNDEVEIVTKELTQNIVYTLEDNTVEEEEEEEEVEEEEEEEEEEAKEKEEDEENEEAKEKEKEEAEEAEEEEEEASEAEAEEEEEAEEDEKEEASEEEAEEEVFEIDINGKTYYTTNQQTGLIYTVSEDDDVGDEVGKFEKGTPVFYKKK</sequence>
<name>A0A6C0ARV2_9ZZZZ</name>
<accession>A0A6C0ARV2</accession>
<organism evidence="2">
    <name type="scientific">viral metagenome</name>
    <dbReference type="NCBI Taxonomy" id="1070528"/>
    <lineage>
        <taxon>unclassified sequences</taxon>
        <taxon>metagenomes</taxon>
        <taxon>organismal metagenomes</taxon>
    </lineage>
</organism>
<dbReference type="EMBL" id="MN740803">
    <property type="protein sequence ID" value="QHS82524.1"/>
    <property type="molecule type" value="Genomic_DNA"/>
</dbReference>
<evidence type="ECO:0000313" key="2">
    <source>
        <dbReference type="EMBL" id="QHS82524.1"/>
    </source>
</evidence>
<feature type="region of interest" description="Disordered" evidence="1">
    <location>
        <begin position="110"/>
        <end position="202"/>
    </location>
</feature>
<dbReference type="AlphaFoldDB" id="A0A6C0ARV2"/>
<feature type="compositionally biased region" description="Acidic residues" evidence="1">
    <location>
        <begin position="155"/>
        <end position="196"/>
    </location>
</feature>